<name>A0A8K0UC77_9AGAR</name>
<feature type="compositionally biased region" description="Basic and acidic residues" evidence="1">
    <location>
        <begin position="56"/>
        <end position="70"/>
    </location>
</feature>
<dbReference type="EMBL" id="JAEVFJ010000085">
    <property type="protein sequence ID" value="KAH8070197.1"/>
    <property type="molecule type" value="Genomic_DNA"/>
</dbReference>
<feature type="compositionally biased region" description="Low complexity" evidence="1">
    <location>
        <begin position="348"/>
        <end position="362"/>
    </location>
</feature>
<feature type="compositionally biased region" description="Polar residues" evidence="1">
    <location>
        <begin position="320"/>
        <end position="329"/>
    </location>
</feature>
<proteinExistence type="predicted"/>
<evidence type="ECO:0000313" key="3">
    <source>
        <dbReference type="Proteomes" id="UP000813824"/>
    </source>
</evidence>
<accession>A0A8K0UC77</accession>
<feature type="compositionally biased region" description="Basic and acidic residues" evidence="1">
    <location>
        <begin position="287"/>
        <end position="299"/>
    </location>
</feature>
<organism evidence="2 3">
    <name type="scientific">Cristinia sonorae</name>
    <dbReference type="NCBI Taxonomy" id="1940300"/>
    <lineage>
        <taxon>Eukaryota</taxon>
        <taxon>Fungi</taxon>
        <taxon>Dikarya</taxon>
        <taxon>Basidiomycota</taxon>
        <taxon>Agaricomycotina</taxon>
        <taxon>Agaricomycetes</taxon>
        <taxon>Agaricomycetidae</taxon>
        <taxon>Agaricales</taxon>
        <taxon>Pleurotineae</taxon>
        <taxon>Stephanosporaceae</taxon>
        <taxon>Cristinia</taxon>
    </lineage>
</organism>
<evidence type="ECO:0000256" key="1">
    <source>
        <dbReference type="SAM" id="MobiDB-lite"/>
    </source>
</evidence>
<dbReference type="AlphaFoldDB" id="A0A8K0UC77"/>
<feature type="region of interest" description="Disordered" evidence="1">
    <location>
        <begin position="318"/>
        <end position="402"/>
    </location>
</feature>
<keyword evidence="3" id="KW-1185">Reference proteome</keyword>
<feature type="compositionally biased region" description="Basic residues" evidence="1">
    <location>
        <begin position="151"/>
        <end position="162"/>
    </location>
</feature>
<comment type="caution">
    <text evidence="2">The sequence shown here is derived from an EMBL/GenBank/DDBJ whole genome shotgun (WGS) entry which is preliminary data.</text>
</comment>
<gene>
    <name evidence="2" type="ORF">BXZ70DRAFT_1013344</name>
</gene>
<feature type="compositionally biased region" description="Low complexity" evidence="1">
    <location>
        <begin position="175"/>
        <end position="187"/>
    </location>
</feature>
<dbReference type="Proteomes" id="UP000813824">
    <property type="component" value="Unassembled WGS sequence"/>
</dbReference>
<feature type="region of interest" description="Disordered" evidence="1">
    <location>
        <begin position="44"/>
        <end position="301"/>
    </location>
</feature>
<feature type="compositionally biased region" description="Basic residues" evidence="1">
    <location>
        <begin position="228"/>
        <end position="258"/>
    </location>
</feature>
<feature type="compositionally biased region" description="Basic residues" evidence="1">
    <location>
        <begin position="391"/>
        <end position="402"/>
    </location>
</feature>
<sequence length="402" mass="43907">MADYSHGKHLSDFRVQLLISHLTTTTNLPPLDVEQDDVGGLWCPTTPSPTPTTTRPQDEGGTKEGREWRGHQVSPVAIVRNGLTTDRHPTPRPPAFKTRRGGFRLNGVETHPDTATATSVAPSTPPARPLPRRRPLRTPLDVGRPSNAIRGRSRPPLHHLPRLHVALDDDGPLHTPRTSPSTSVAPSAPRPPRSRLGAGDFDSTESKPTPTPGPQRRWPPQHPPARPLGRRPRPPHPLGRRPPLHRHPRSLKTRHHRPLGLQDDAEGKRGPTTAFPTTTTTEGPRGGGEEQKGQRDHTKVSTALCRPRCVVHNAAGKRSLLTSSPSTARTHTRRPLGVQDDAEGIHGPTTVSPTSKTTTAPSNAIRGRSRPATTVPSACKTTPRGNAVQRPRFRQRRRPHIP</sequence>
<reference evidence="2" key="1">
    <citation type="journal article" date="2021" name="New Phytol.">
        <title>Evolutionary innovations through gain and loss of genes in the ectomycorrhizal Boletales.</title>
        <authorList>
            <person name="Wu G."/>
            <person name="Miyauchi S."/>
            <person name="Morin E."/>
            <person name="Kuo A."/>
            <person name="Drula E."/>
            <person name="Varga T."/>
            <person name="Kohler A."/>
            <person name="Feng B."/>
            <person name="Cao Y."/>
            <person name="Lipzen A."/>
            <person name="Daum C."/>
            <person name="Hundley H."/>
            <person name="Pangilinan J."/>
            <person name="Johnson J."/>
            <person name="Barry K."/>
            <person name="LaButti K."/>
            <person name="Ng V."/>
            <person name="Ahrendt S."/>
            <person name="Min B."/>
            <person name="Choi I.G."/>
            <person name="Park H."/>
            <person name="Plett J.M."/>
            <person name="Magnuson J."/>
            <person name="Spatafora J.W."/>
            <person name="Nagy L.G."/>
            <person name="Henrissat B."/>
            <person name="Grigoriev I.V."/>
            <person name="Yang Z.L."/>
            <person name="Xu J."/>
            <person name="Martin F.M."/>
        </authorList>
    </citation>
    <scope>NUCLEOTIDE SEQUENCE</scope>
    <source>
        <strain evidence="2">KKN 215</strain>
    </source>
</reference>
<protein>
    <submittedName>
        <fullName evidence="2">Uncharacterized protein</fullName>
    </submittedName>
</protein>
<evidence type="ECO:0000313" key="2">
    <source>
        <dbReference type="EMBL" id="KAH8070197.1"/>
    </source>
</evidence>
<feature type="compositionally biased region" description="Polar residues" evidence="1">
    <location>
        <begin position="371"/>
        <end position="384"/>
    </location>
</feature>
<feature type="compositionally biased region" description="Low complexity" evidence="1">
    <location>
        <begin position="270"/>
        <end position="283"/>
    </location>
</feature>
<feature type="compositionally biased region" description="Low complexity" evidence="1">
    <location>
        <begin position="113"/>
        <end position="122"/>
    </location>
</feature>